<organism evidence="7 8">
    <name type="scientific">Tetranychus urticae</name>
    <name type="common">Two-spotted spider mite</name>
    <dbReference type="NCBI Taxonomy" id="32264"/>
    <lineage>
        <taxon>Eukaryota</taxon>
        <taxon>Metazoa</taxon>
        <taxon>Ecdysozoa</taxon>
        <taxon>Arthropoda</taxon>
        <taxon>Chelicerata</taxon>
        <taxon>Arachnida</taxon>
        <taxon>Acari</taxon>
        <taxon>Acariformes</taxon>
        <taxon>Trombidiformes</taxon>
        <taxon>Prostigmata</taxon>
        <taxon>Eleutherengona</taxon>
        <taxon>Raphignathae</taxon>
        <taxon>Tetranychoidea</taxon>
        <taxon>Tetranychidae</taxon>
        <taxon>Tetranychus</taxon>
    </lineage>
</organism>
<comment type="caution">
    <text evidence="6">Lacks conserved residue(s) required for the propagation of feature annotation.</text>
</comment>
<evidence type="ECO:0000256" key="5">
    <source>
        <dbReference type="ARBA" id="ARBA00023136"/>
    </source>
</evidence>
<dbReference type="GO" id="GO:0005794">
    <property type="term" value="C:Golgi apparatus"/>
    <property type="evidence" value="ECO:0007669"/>
    <property type="project" value="TreeGrafter"/>
</dbReference>
<evidence type="ECO:0000313" key="7">
    <source>
        <dbReference type="EnsemblMetazoa" id="tetur06g02790.1"/>
    </source>
</evidence>
<dbReference type="Proteomes" id="UP000015104">
    <property type="component" value="Unassembled WGS sequence"/>
</dbReference>
<comment type="subcellular location">
    <subcellularLocation>
        <location evidence="1 6">Membrane</location>
        <topology evidence="1 6">Multi-pass membrane protein</topology>
    </subcellularLocation>
</comment>
<evidence type="ECO:0000256" key="3">
    <source>
        <dbReference type="ARBA" id="ARBA00022692"/>
    </source>
</evidence>
<feature type="transmembrane region" description="Helical" evidence="6">
    <location>
        <begin position="68"/>
        <end position="94"/>
    </location>
</feature>
<dbReference type="PANTHER" id="PTHR12608">
    <property type="entry name" value="TRANSMEMBRANE PROTEIN HTP-1 RELATED"/>
    <property type="match status" value="1"/>
</dbReference>
<dbReference type="GO" id="GO:0032472">
    <property type="term" value="P:Golgi calcium ion transport"/>
    <property type="evidence" value="ECO:0007669"/>
    <property type="project" value="TreeGrafter"/>
</dbReference>
<dbReference type="AlphaFoldDB" id="T1K736"/>
<reference evidence="7" key="2">
    <citation type="submission" date="2015-06" db="UniProtKB">
        <authorList>
            <consortium name="EnsemblMetazoa"/>
        </authorList>
    </citation>
    <scope>IDENTIFICATION</scope>
</reference>
<accession>T1K736</accession>
<dbReference type="GO" id="GO:0015085">
    <property type="term" value="F:calcium ion transmembrane transporter activity"/>
    <property type="evidence" value="ECO:0007669"/>
    <property type="project" value="TreeGrafter"/>
</dbReference>
<dbReference type="HOGENOM" id="CLU_2213240_0_0_1"/>
<reference evidence="8" key="1">
    <citation type="submission" date="2011-08" db="EMBL/GenBank/DDBJ databases">
        <authorList>
            <person name="Rombauts S."/>
        </authorList>
    </citation>
    <scope>NUCLEOTIDE SEQUENCE</scope>
    <source>
        <strain evidence="8">London</strain>
    </source>
</reference>
<dbReference type="Pfam" id="PF01169">
    <property type="entry name" value="GDT1"/>
    <property type="match status" value="1"/>
</dbReference>
<evidence type="ECO:0000256" key="1">
    <source>
        <dbReference type="ARBA" id="ARBA00004141"/>
    </source>
</evidence>
<keyword evidence="8" id="KW-1185">Reference proteome</keyword>
<name>T1K736_TETUR</name>
<dbReference type="EnsemblMetazoa" id="tetur06g02790.1">
    <property type="protein sequence ID" value="tetur06g02790.1"/>
    <property type="gene ID" value="tetur06g02790"/>
</dbReference>
<dbReference type="GO" id="GO:0016020">
    <property type="term" value="C:membrane"/>
    <property type="evidence" value="ECO:0007669"/>
    <property type="project" value="UniProtKB-SubCell"/>
</dbReference>
<keyword evidence="3 6" id="KW-0812">Transmembrane</keyword>
<evidence type="ECO:0000256" key="2">
    <source>
        <dbReference type="ARBA" id="ARBA00009190"/>
    </source>
</evidence>
<keyword evidence="4 6" id="KW-1133">Transmembrane helix</keyword>
<evidence type="ECO:0000313" key="8">
    <source>
        <dbReference type="Proteomes" id="UP000015104"/>
    </source>
</evidence>
<evidence type="ECO:0000256" key="6">
    <source>
        <dbReference type="RuleBase" id="RU365102"/>
    </source>
</evidence>
<dbReference type="STRING" id="32264.T1K736"/>
<protein>
    <recommendedName>
        <fullName evidence="6">GDT1 family protein</fullName>
    </recommendedName>
</protein>
<sequence length="107" mass="11763">MENRLASTAANNNAPNETRKFWFKNSIAKHESFVIIEMFTMVFIAEWADKSQLAVIILTAQQNKLGVALGAFVAQTFCMIVAVISGAIISNYVLPKTGNINGNLITR</sequence>
<dbReference type="GO" id="GO:0032468">
    <property type="term" value="P:Golgi calcium ion homeostasis"/>
    <property type="evidence" value="ECO:0007669"/>
    <property type="project" value="TreeGrafter"/>
</dbReference>
<evidence type="ECO:0000256" key="4">
    <source>
        <dbReference type="ARBA" id="ARBA00022989"/>
    </source>
</evidence>
<keyword evidence="5 6" id="KW-0472">Membrane</keyword>
<dbReference type="GO" id="GO:0005384">
    <property type="term" value="F:manganese ion transmembrane transporter activity"/>
    <property type="evidence" value="ECO:0007669"/>
    <property type="project" value="TreeGrafter"/>
</dbReference>
<comment type="similarity">
    <text evidence="2 6">Belongs to the GDT1 family.</text>
</comment>
<dbReference type="EMBL" id="CAEY01001799">
    <property type="status" value="NOT_ANNOTATED_CDS"/>
    <property type="molecule type" value="Genomic_DNA"/>
</dbReference>
<proteinExistence type="inferred from homology"/>
<dbReference type="PANTHER" id="PTHR12608:SF1">
    <property type="entry name" value="TRANSMEMBRANE PROTEIN 165"/>
    <property type="match status" value="1"/>
</dbReference>
<dbReference type="InterPro" id="IPR001727">
    <property type="entry name" value="GDT1-like"/>
</dbReference>
<dbReference type="eggNOG" id="KOG2881">
    <property type="taxonomic scope" value="Eukaryota"/>
</dbReference>